<evidence type="ECO:0000313" key="4">
    <source>
        <dbReference type="EMBL" id="KAF7360495.1"/>
    </source>
</evidence>
<evidence type="ECO:0000256" key="1">
    <source>
        <dbReference type="ARBA" id="ARBA00006484"/>
    </source>
</evidence>
<dbReference type="AlphaFoldDB" id="A0A8H6YG08"/>
<evidence type="ECO:0000256" key="3">
    <source>
        <dbReference type="RuleBase" id="RU000363"/>
    </source>
</evidence>
<evidence type="ECO:0000313" key="5">
    <source>
        <dbReference type="Proteomes" id="UP000620124"/>
    </source>
</evidence>
<dbReference type="PRINTS" id="PR00081">
    <property type="entry name" value="GDHRDH"/>
</dbReference>
<gene>
    <name evidence="4" type="ORF">MVEN_00780200</name>
</gene>
<dbReference type="SUPFAM" id="SSF51735">
    <property type="entry name" value="NAD(P)-binding Rossmann-fold domains"/>
    <property type="match status" value="1"/>
</dbReference>
<dbReference type="GO" id="GO:0016491">
    <property type="term" value="F:oxidoreductase activity"/>
    <property type="evidence" value="ECO:0007669"/>
    <property type="project" value="UniProtKB-KW"/>
</dbReference>
<dbReference type="PROSITE" id="PS51257">
    <property type="entry name" value="PROKAR_LIPOPROTEIN"/>
    <property type="match status" value="1"/>
</dbReference>
<keyword evidence="2" id="KW-0560">Oxidoreductase</keyword>
<dbReference type="Pfam" id="PF00106">
    <property type="entry name" value="adh_short"/>
    <property type="match status" value="1"/>
</dbReference>
<protein>
    <submittedName>
        <fullName evidence="4">Putative oxidoreductase YusZ</fullName>
    </submittedName>
</protein>
<comment type="similarity">
    <text evidence="1 3">Belongs to the short-chain dehydrogenases/reductases (SDR) family.</text>
</comment>
<dbReference type="Gene3D" id="3.40.50.720">
    <property type="entry name" value="NAD(P)-binding Rossmann-like Domain"/>
    <property type="match status" value="1"/>
</dbReference>
<name>A0A8H6YG08_9AGAR</name>
<evidence type="ECO:0000256" key="2">
    <source>
        <dbReference type="ARBA" id="ARBA00023002"/>
    </source>
</evidence>
<reference evidence="4" key="1">
    <citation type="submission" date="2020-05" db="EMBL/GenBank/DDBJ databases">
        <title>Mycena genomes resolve the evolution of fungal bioluminescence.</title>
        <authorList>
            <person name="Tsai I.J."/>
        </authorList>
    </citation>
    <scope>NUCLEOTIDE SEQUENCE</scope>
    <source>
        <strain evidence="4">CCC161011</strain>
    </source>
</reference>
<dbReference type="PANTHER" id="PTHR43976">
    <property type="entry name" value="SHORT CHAIN DEHYDROGENASE"/>
    <property type="match status" value="1"/>
</dbReference>
<dbReference type="PANTHER" id="PTHR43976:SF16">
    <property type="entry name" value="SHORT-CHAIN DEHYDROGENASE_REDUCTASE FAMILY PROTEIN"/>
    <property type="match status" value="1"/>
</dbReference>
<dbReference type="PRINTS" id="PR00080">
    <property type="entry name" value="SDRFAMILY"/>
</dbReference>
<proteinExistence type="inferred from homology"/>
<dbReference type="InterPro" id="IPR036291">
    <property type="entry name" value="NAD(P)-bd_dom_sf"/>
</dbReference>
<dbReference type="OrthoDB" id="1274115at2759"/>
<sequence length="299" mass="32382">MVHRPVHSANTPMSSTRVWLITGASSGFGCSLVSAVLARGDRVIATSRSLQPIQNLEATSDNLRLLELDVTAGEEALKSKMKEAVAIWGRIDVLVNNAGSCHLGILEEGGSALVRRQYEVNVFGLLDVTTACLPHMRAQNEGTIVVLGSRSAWTCETIGLGAYGSSKAAVHALAETMSVELAQFNIRVLLVQPSAFRTKMVRTADNYDTSNPIEAYDGTREDNLKSYADRDGKQIGDPDKAMDAVVDVVRGEGAARGKPWPGYFLLGKEADRDVRAKCKIMTDHLDEWGDVVKSVDFDS</sequence>
<dbReference type="InterPro" id="IPR002347">
    <property type="entry name" value="SDR_fam"/>
</dbReference>
<dbReference type="Proteomes" id="UP000620124">
    <property type="component" value="Unassembled WGS sequence"/>
</dbReference>
<accession>A0A8H6YG08</accession>
<dbReference type="InterPro" id="IPR051911">
    <property type="entry name" value="SDR_oxidoreductase"/>
</dbReference>
<dbReference type="CDD" id="cd05374">
    <property type="entry name" value="17beta-HSD-like_SDR_c"/>
    <property type="match status" value="1"/>
</dbReference>
<organism evidence="4 5">
    <name type="scientific">Mycena venus</name>
    <dbReference type="NCBI Taxonomy" id="2733690"/>
    <lineage>
        <taxon>Eukaryota</taxon>
        <taxon>Fungi</taxon>
        <taxon>Dikarya</taxon>
        <taxon>Basidiomycota</taxon>
        <taxon>Agaricomycotina</taxon>
        <taxon>Agaricomycetes</taxon>
        <taxon>Agaricomycetidae</taxon>
        <taxon>Agaricales</taxon>
        <taxon>Marasmiineae</taxon>
        <taxon>Mycenaceae</taxon>
        <taxon>Mycena</taxon>
    </lineage>
</organism>
<keyword evidence="5" id="KW-1185">Reference proteome</keyword>
<dbReference type="EMBL" id="JACAZI010000005">
    <property type="protein sequence ID" value="KAF7360495.1"/>
    <property type="molecule type" value="Genomic_DNA"/>
</dbReference>
<comment type="caution">
    <text evidence="4">The sequence shown here is derived from an EMBL/GenBank/DDBJ whole genome shotgun (WGS) entry which is preliminary data.</text>
</comment>